<dbReference type="AlphaFoldDB" id="A0A2K5QPP8"/>
<gene>
    <name evidence="2" type="primary">EPM2A</name>
</gene>
<dbReference type="SMART" id="SM01065">
    <property type="entry name" value="CBM_2"/>
    <property type="match status" value="1"/>
</dbReference>
<feature type="domain" description="CBM20" evidence="1">
    <location>
        <begin position="1"/>
        <end position="124"/>
    </location>
</feature>
<dbReference type="PANTHER" id="PTHR46864:SF1">
    <property type="entry name" value="LAFORIN"/>
    <property type="match status" value="1"/>
</dbReference>
<reference evidence="2" key="1">
    <citation type="submission" date="2025-08" db="UniProtKB">
        <authorList>
            <consortium name="Ensembl"/>
        </authorList>
    </citation>
    <scope>IDENTIFICATION</scope>
</reference>
<dbReference type="PROSITE" id="PS51166">
    <property type="entry name" value="CBM20"/>
    <property type="match status" value="1"/>
</dbReference>
<dbReference type="InterPro" id="IPR042942">
    <property type="entry name" value="Laforin"/>
</dbReference>
<dbReference type="GO" id="GO:2001070">
    <property type="term" value="F:starch binding"/>
    <property type="evidence" value="ECO:0007669"/>
    <property type="project" value="InterPro"/>
</dbReference>
<dbReference type="PANTHER" id="PTHR46864">
    <property type="entry name" value="LAFORIN"/>
    <property type="match status" value="1"/>
</dbReference>
<reference evidence="2" key="2">
    <citation type="submission" date="2025-09" db="UniProtKB">
        <authorList>
            <consortium name="Ensembl"/>
        </authorList>
    </citation>
    <scope>IDENTIFICATION</scope>
</reference>
<dbReference type="GeneID" id="108285798"/>
<dbReference type="CTD" id="7957"/>
<dbReference type="Proteomes" id="UP000233040">
    <property type="component" value="Unassembled WGS sequence"/>
</dbReference>
<dbReference type="Gene3D" id="2.60.40.10">
    <property type="entry name" value="Immunoglobulins"/>
    <property type="match status" value="1"/>
</dbReference>
<dbReference type="InterPro" id="IPR013783">
    <property type="entry name" value="Ig-like_fold"/>
</dbReference>
<dbReference type="Ensembl" id="ENSCCAT00000035270.1">
    <property type="protein sequence ID" value="ENSCCAP00000017805.1"/>
    <property type="gene ID" value="ENSCCAG00000026718.1"/>
</dbReference>
<dbReference type="CDD" id="cd05806">
    <property type="entry name" value="CBM20_laforin"/>
    <property type="match status" value="1"/>
</dbReference>
<organism evidence="2 3">
    <name type="scientific">Cebus imitator</name>
    <name type="common">Panamanian white-faced capuchin</name>
    <name type="synonym">Cebus capucinus imitator</name>
    <dbReference type="NCBI Taxonomy" id="2715852"/>
    <lineage>
        <taxon>Eukaryota</taxon>
        <taxon>Metazoa</taxon>
        <taxon>Chordata</taxon>
        <taxon>Craniata</taxon>
        <taxon>Vertebrata</taxon>
        <taxon>Euteleostomi</taxon>
        <taxon>Mammalia</taxon>
        <taxon>Eutheria</taxon>
        <taxon>Euarchontoglires</taxon>
        <taxon>Primates</taxon>
        <taxon>Haplorrhini</taxon>
        <taxon>Platyrrhini</taxon>
        <taxon>Cebidae</taxon>
        <taxon>Cebinae</taxon>
        <taxon>Cebus</taxon>
    </lineage>
</organism>
<evidence type="ECO:0000259" key="1">
    <source>
        <dbReference type="PROSITE" id="PS51166"/>
    </source>
</evidence>
<dbReference type="GO" id="GO:0004725">
    <property type="term" value="F:protein tyrosine phosphatase activity"/>
    <property type="evidence" value="ECO:0007669"/>
    <property type="project" value="InterPro"/>
</dbReference>
<dbReference type="InterPro" id="IPR013784">
    <property type="entry name" value="Carb-bd-like_fold"/>
</dbReference>
<name>A0A2K5QPP8_CEBIM</name>
<protein>
    <submittedName>
        <fullName evidence="2">EPM2A glucan phosphatase, laforin</fullName>
    </submittedName>
</protein>
<dbReference type="InterPro" id="IPR002044">
    <property type="entry name" value="CBM20"/>
</dbReference>
<dbReference type="SUPFAM" id="SSF49452">
    <property type="entry name" value="Starch-binding domain-like"/>
    <property type="match status" value="1"/>
</dbReference>
<sequence>MRFRFGVVVPPAVAGARPELLVVGSRPELGRWEPGGAVLMRPAGTAAGAGSLALQEPGLWLGEVELAAEEAAQDGAEPGRVDTFWYKFLKREPGGELSWEGNGPHHDRCCTYNESNLVDGVYCLPIGHWIEATGHTNEMKHTTDFYYNIAGHQAMHYSRPSADAAPGGVPAARAVGERTHRVRALQRRGGPLHCSRLWLAPVRDGLESEEGAVFPHGQEAGCLH</sequence>
<dbReference type="GO" id="GO:0005737">
    <property type="term" value="C:cytoplasm"/>
    <property type="evidence" value="ECO:0007669"/>
    <property type="project" value="TreeGrafter"/>
</dbReference>
<evidence type="ECO:0000313" key="2">
    <source>
        <dbReference type="Ensembl" id="ENSCCAP00000017805.1"/>
    </source>
</evidence>
<dbReference type="RefSeq" id="XP_037585422.1">
    <property type="nucleotide sequence ID" value="XM_037729494.1"/>
</dbReference>
<dbReference type="InterPro" id="IPR034831">
    <property type="entry name" value="CBM20_laforin"/>
</dbReference>
<accession>A0A2K5QPP8</accession>
<proteinExistence type="predicted"/>
<evidence type="ECO:0000313" key="3">
    <source>
        <dbReference type="Proteomes" id="UP000233040"/>
    </source>
</evidence>
<dbReference type="Pfam" id="PF00686">
    <property type="entry name" value="CBM_20"/>
    <property type="match status" value="1"/>
</dbReference>
<keyword evidence="3" id="KW-1185">Reference proteome</keyword>
<dbReference type="GO" id="GO:0005634">
    <property type="term" value="C:nucleus"/>
    <property type="evidence" value="ECO:0007669"/>
    <property type="project" value="TreeGrafter"/>
</dbReference>
<dbReference type="FunFam" id="2.60.40.10:FF:001039">
    <property type="entry name" value="laforin isoform X1"/>
    <property type="match status" value="1"/>
</dbReference>
<dbReference type="GeneTree" id="ENSGT00390000010101"/>